<comment type="subcellular location">
    <subcellularLocation>
        <location evidence="1">Membrane</location>
        <topology evidence="1">Multi-pass membrane protein</topology>
    </subcellularLocation>
</comment>
<evidence type="ECO:0000313" key="9">
    <source>
        <dbReference type="Proteomes" id="UP000288716"/>
    </source>
</evidence>
<feature type="transmembrane region" description="Helical" evidence="7">
    <location>
        <begin position="173"/>
        <end position="195"/>
    </location>
</feature>
<dbReference type="VEuPathDB" id="VectorBase:LDEU012126"/>
<organism evidence="8 9">
    <name type="scientific">Leptotrombidium deliense</name>
    <dbReference type="NCBI Taxonomy" id="299467"/>
    <lineage>
        <taxon>Eukaryota</taxon>
        <taxon>Metazoa</taxon>
        <taxon>Ecdysozoa</taxon>
        <taxon>Arthropoda</taxon>
        <taxon>Chelicerata</taxon>
        <taxon>Arachnida</taxon>
        <taxon>Acari</taxon>
        <taxon>Acariformes</taxon>
        <taxon>Trombidiformes</taxon>
        <taxon>Prostigmata</taxon>
        <taxon>Anystina</taxon>
        <taxon>Parasitengona</taxon>
        <taxon>Trombiculoidea</taxon>
        <taxon>Trombiculidae</taxon>
        <taxon>Leptotrombidium</taxon>
    </lineage>
</organism>
<dbReference type="InterPro" id="IPR050382">
    <property type="entry name" value="MFS_Na/Anion_cotransporter"/>
</dbReference>
<protein>
    <submittedName>
        <fullName evidence="8">Putative sialin-like protein</fullName>
    </submittedName>
</protein>
<dbReference type="FunFam" id="1.20.1250.20:FF:000003">
    <property type="entry name" value="Solute carrier family 17 member 3"/>
    <property type="match status" value="1"/>
</dbReference>
<evidence type="ECO:0000256" key="2">
    <source>
        <dbReference type="ARBA" id="ARBA00022448"/>
    </source>
</evidence>
<evidence type="ECO:0000256" key="6">
    <source>
        <dbReference type="ARBA" id="ARBA00023136"/>
    </source>
</evidence>
<dbReference type="Pfam" id="PF07690">
    <property type="entry name" value="MFS_1"/>
    <property type="match status" value="1"/>
</dbReference>
<evidence type="ECO:0000313" key="8">
    <source>
        <dbReference type="EMBL" id="RWS19914.1"/>
    </source>
</evidence>
<dbReference type="GO" id="GO:0006820">
    <property type="term" value="P:monoatomic anion transport"/>
    <property type="evidence" value="ECO:0007669"/>
    <property type="project" value="TreeGrafter"/>
</dbReference>
<dbReference type="EMBL" id="NCKV01021643">
    <property type="protein sequence ID" value="RWS19914.1"/>
    <property type="molecule type" value="Genomic_DNA"/>
</dbReference>
<dbReference type="PANTHER" id="PTHR11662:SF399">
    <property type="entry name" value="FI19708P1-RELATED"/>
    <property type="match status" value="1"/>
</dbReference>
<accession>A0A443RXH2</accession>
<dbReference type="PANTHER" id="PTHR11662">
    <property type="entry name" value="SOLUTE CARRIER FAMILY 17"/>
    <property type="match status" value="1"/>
</dbReference>
<dbReference type="GO" id="GO:0015293">
    <property type="term" value="F:symporter activity"/>
    <property type="evidence" value="ECO:0007669"/>
    <property type="project" value="UniProtKB-KW"/>
</dbReference>
<dbReference type="Proteomes" id="UP000288716">
    <property type="component" value="Unassembled WGS sequence"/>
</dbReference>
<sequence length="233" mass="25514">PLKWSKILKSTAVWAVVFAKSTSSFGYYLISNQLPLYLESALNVNITENVYSISLYSSGNLAEYINSKQILSVTNVRKIFQAFAAIGPMVCLLLVPLSGCNKQYIVGLIIASMFLSGFCGGGELQIVTEFAPAYSGTVFGFANCFGGVTGILAPLLVGLLLDQNVHDRQNWNLVFYISAALYAFGALVFVVFATAKPTKWGSSKCDTDKCDVKTDKQRVIDDQILDRKVKIFK</sequence>
<evidence type="ECO:0000256" key="5">
    <source>
        <dbReference type="ARBA" id="ARBA00022989"/>
    </source>
</evidence>
<feature type="transmembrane region" description="Helical" evidence="7">
    <location>
        <begin position="138"/>
        <end position="161"/>
    </location>
</feature>
<evidence type="ECO:0000256" key="1">
    <source>
        <dbReference type="ARBA" id="ARBA00004141"/>
    </source>
</evidence>
<dbReference type="STRING" id="299467.A0A443RXH2"/>
<keyword evidence="4" id="KW-0769">Symport</keyword>
<dbReference type="SUPFAM" id="SSF103473">
    <property type="entry name" value="MFS general substrate transporter"/>
    <property type="match status" value="1"/>
</dbReference>
<feature type="transmembrane region" description="Helical" evidence="7">
    <location>
        <begin position="79"/>
        <end position="97"/>
    </location>
</feature>
<feature type="non-terminal residue" evidence="8">
    <location>
        <position position="1"/>
    </location>
</feature>
<keyword evidence="5 7" id="KW-1133">Transmembrane helix</keyword>
<keyword evidence="2" id="KW-0813">Transport</keyword>
<evidence type="ECO:0000256" key="7">
    <source>
        <dbReference type="SAM" id="Phobius"/>
    </source>
</evidence>
<feature type="transmembrane region" description="Helical" evidence="7">
    <location>
        <begin position="104"/>
        <end position="126"/>
    </location>
</feature>
<proteinExistence type="predicted"/>
<name>A0A443RXH2_9ACAR</name>
<dbReference type="InterPro" id="IPR036259">
    <property type="entry name" value="MFS_trans_sf"/>
</dbReference>
<dbReference type="AlphaFoldDB" id="A0A443RXH2"/>
<reference evidence="8 9" key="1">
    <citation type="journal article" date="2018" name="Gigascience">
        <title>Genomes of trombidid mites reveal novel predicted allergens and laterally-transferred genes associated with secondary metabolism.</title>
        <authorList>
            <person name="Dong X."/>
            <person name="Chaisiri K."/>
            <person name="Xia D."/>
            <person name="Armstrong S.D."/>
            <person name="Fang Y."/>
            <person name="Donnelly M.J."/>
            <person name="Kadowaki T."/>
            <person name="McGarry J.W."/>
            <person name="Darby A.C."/>
            <person name="Makepeace B.L."/>
        </authorList>
    </citation>
    <scope>NUCLEOTIDE SEQUENCE [LARGE SCALE GENOMIC DNA]</scope>
    <source>
        <strain evidence="8">UoL-UT</strain>
    </source>
</reference>
<keyword evidence="9" id="KW-1185">Reference proteome</keyword>
<keyword evidence="3 7" id="KW-0812">Transmembrane</keyword>
<keyword evidence="6 7" id="KW-0472">Membrane</keyword>
<comment type="caution">
    <text evidence="8">The sequence shown here is derived from an EMBL/GenBank/DDBJ whole genome shotgun (WGS) entry which is preliminary data.</text>
</comment>
<gene>
    <name evidence="8" type="ORF">B4U80_14351</name>
</gene>
<evidence type="ECO:0000256" key="4">
    <source>
        <dbReference type="ARBA" id="ARBA00022847"/>
    </source>
</evidence>
<dbReference type="Gene3D" id="1.20.1250.20">
    <property type="entry name" value="MFS general substrate transporter like domains"/>
    <property type="match status" value="1"/>
</dbReference>
<dbReference type="GO" id="GO:0016020">
    <property type="term" value="C:membrane"/>
    <property type="evidence" value="ECO:0007669"/>
    <property type="project" value="UniProtKB-SubCell"/>
</dbReference>
<dbReference type="InterPro" id="IPR011701">
    <property type="entry name" value="MFS"/>
</dbReference>
<evidence type="ECO:0000256" key="3">
    <source>
        <dbReference type="ARBA" id="ARBA00022692"/>
    </source>
</evidence>
<dbReference type="OrthoDB" id="2985014at2759"/>
<feature type="transmembrane region" description="Helical" evidence="7">
    <location>
        <begin position="12"/>
        <end position="30"/>
    </location>
</feature>